<evidence type="ECO:0000256" key="2">
    <source>
        <dbReference type="SAM" id="MobiDB-lite"/>
    </source>
</evidence>
<reference evidence="3" key="2">
    <citation type="submission" date="2020-08" db="EMBL/GenBank/DDBJ databases">
        <title>Draft Genome Sequence of Cumin Blight Pathogen Alternaria burnsii.</title>
        <authorList>
            <person name="Feng Z."/>
        </authorList>
    </citation>
    <scope>NUCLEOTIDE SEQUENCE</scope>
    <source>
        <strain evidence="3">CBS107.38</strain>
    </source>
</reference>
<dbReference type="EMBL" id="JAAABM010000001">
    <property type="protein sequence ID" value="KAF7681967.1"/>
    <property type="molecule type" value="Genomic_DNA"/>
</dbReference>
<evidence type="ECO:0000313" key="4">
    <source>
        <dbReference type="Proteomes" id="UP000596902"/>
    </source>
</evidence>
<dbReference type="GeneID" id="62199168"/>
<feature type="region of interest" description="Disordered" evidence="2">
    <location>
        <begin position="90"/>
        <end position="116"/>
    </location>
</feature>
<comment type="caution">
    <text evidence="3">The sequence shown here is derived from an EMBL/GenBank/DDBJ whole genome shotgun (WGS) entry which is preliminary data.</text>
</comment>
<protein>
    <submittedName>
        <fullName evidence="3">Uncharacterized protein</fullName>
    </submittedName>
</protein>
<dbReference type="PANTHER" id="PTHR38846">
    <property type="entry name" value="C3H1-TYPE DOMAIN-CONTAINING PROTEIN"/>
    <property type="match status" value="1"/>
</dbReference>
<feature type="region of interest" description="Disordered" evidence="2">
    <location>
        <begin position="945"/>
        <end position="969"/>
    </location>
</feature>
<name>A0A8H7EK23_9PLEO</name>
<feature type="region of interest" description="Disordered" evidence="2">
    <location>
        <begin position="821"/>
        <end position="861"/>
    </location>
</feature>
<feature type="compositionally biased region" description="Basic residues" evidence="2">
    <location>
        <begin position="1144"/>
        <end position="1163"/>
    </location>
</feature>
<sequence>MPTKRILSWSKRQSSSEPYYRTGGLLAIESVEPEPNDYETKTTLRVEKRRPANLAILPSDDKQNVCSPVTSQYNAAVVGAATILHSSSNDMLRSPVPSTSPCSRSTSLLQKPLPCRPRSASVPSIAELPAELPGSLLLENQGFPSSSTPISARPTTQILRRESHPPDKHLSHESVSLDALDLVPAQLNHTRSVPELSSRYSIIKTIPSGDELQSAKATQVDLSTEADGTSSSKARKRRRSRPDLITSLSSTHGKASMNKGGMQSPSQMWLGQGKRVGDRDAGNRRYRQNEAFSASNPSVTRSRHIEELKATIATQGQTISIFQSQSTSLRSSCESRVASLVESHSAEVASLKNYVRILEEQVSKHGLHHASSNNALTGLDTIGTPHTPTRDTAQVIVDTVSASPIEPENKEQSPQRLETSLEMENLKRKLSSTRRPETTTRNLLPELNQYKQNNVALQQQIESLMAKLNESKKSERELRNILGMTEMKCAEFEDKATHADKLAKTTQALQNTIDHLENRLEIANTKRLDTEEQLSNLRSDKSPFDFSPPKSHLPSSAHQATFGASMNTNTVFPGTSIVSSELDSQENSALAAFVAHMERLQDQVREKDLYIAELEKERQQLRQTHIRLERDHNKVAIHSGIQNQSQEARRIDTYMEQLRDAVLNRESLIEEKDRDLRAVERQLEHHKLLLQAEIRRHAAMKLHMATEDDSLPELTSLARREDIDRWMDRLHERLRREQSKKKEKTLTDTPDVQVESMRNEIDFYIREIILFKLDIKGYKSDIRKLKKITAQMEAYGRTGGLESEACSLRQTATSVHLQFAPPTPELSSTASPVVDNNHTRTTTDDLEEGSVTLSPSAPSRNLDYVATVPRNSRELDIPTTLHGTTHGDDCTVENDRIDCGVSSYTAGPRPACNSRSAASSLQACQCSIQLDDRCVFFTSKAVTEKTREEPRVDSGAALSDPAALSGGSANNSKLTMPILRNTNWNYGTPKARYRKNELQLRQPKGFPIKLLKITLDRAREEAELEAATKRYADPAFEIYEDWKENDELEEEDDYDGKVEPESEVEDSIAEDTLDDFAYGNADVSDASAEFPTSRVIPEKPTALVDSLGRTRAATSRRKAQEVSDSIISLGVSRQGSGSTTVDNKKRKHTNTQKAKQPRKTLPKKHSAFRFGNIATPEPNNLPESVYVTAATVTMTSETQRALLQVWANDIGHVVDLNNSPKAEFARLGKAKGWIGGGPDWCCHWEKCFSETYSWGVHNRPTTTGPTVDADLASQTDTPNLTNHMRKLSVNSDASSFSVISRTSRANSFGSVRSLCSDRSGDGGYLRISVGSLSQSIADSQCTVLSLNTVKSLDELPGGVEILNYDQSISTDTATDDGDASSNTSGGENPVWNEFTDFVHHPNAPFKEEFERLARIKGWDQRTKRQNLIRLLRTEVEFYWSSNDVGKLKCYQYLCREMGIEHIPCTVTQARKTLRPLKVNLYSVIDHMRNPKTRIITYKTMRELRLSVRKIGTFPRDCAKAGGGYMAALLSKL</sequence>
<accession>A0A8H7EK23</accession>
<evidence type="ECO:0000313" key="3">
    <source>
        <dbReference type="EMBL" id="KAF7681967.1"/>
    </source>
</evidence>
<organism evidence="3 4">
    <name type="scientific">Alternaria burnsii</name>
    <dbReference type="NCBI Taxonomy" id="1187904"/>
    <lineage>
        <taxon>Eukaryota</taxon>
        <taxon>Fungi</taxon>
        <taxon>Dikarya</taxon>
        <taxon>Ascomycota</taxon>
        <taxon>Pezizomycotina</taxon>
        <taxon>Dothideomycetes</taxon>
        <taxon>Pleosporomycetidae</taxon>
        <taxon>Pleosporales</taxon>
        <taxon>Pleosporineae</taxon>
        <taxon>Pleosporaceae</taxon>
        <taxon>Alternaria</taxon>
        <taxon>Alternaria sect. Alternaria</taxon>
    </lineage>
</organism>
<feature type="region of interest" description="Disordered" evidence="2">
    <location>
        <begin position="1043"/>
        <end position="1066"/>
    </location>
</feature>
<feature type="compositionally biased region" description="Polar residues" evidence="2">
    <location>
        <begin position="825"/>
        <end position="836"/>
    </location>
</feature>
<feature type="compositionally biased region" description="Polar residues" evidence="2">
    <location>
        <begin position="90"/>
        <end position="109"/>
    </location>
</feature>
<feature type="region of interest" description="Disordered" evidence="2">
    <location>
        <begin position="1125"/>
        <end position="1163"/>
    </location>
</feature>
<dbReference type="PANTHER" id="PTHR38846:SF1">
    <property type="entry name" value="C3H1-TYPE DOMAIN-CONTAINING PROTEIN"/>
    <property type="match status" value="1"/>
</dbReference>
<reference evidence="3" key="1">
    <citation type="submission" date="2020-01" db="EMBL/GenBank/DDBJ databases">
        <authorList>
            <person name="Feng Z.H.Z."/>
        </authorList>
    </citation>
    <scope>NUCLEOTIDE SEQUENCE</scope>
    <source>
        <strain evidence="3">CBS107.38</strain>
    </source>
</reference>
<evidence type="ECO:0000256" key="1">
    <source>
        <dbReference type="SAM" id="Coils"/>
    </source>
</evidence>
<keyword evidence="4" id="KW-1185">Reference proteome</keyword>
<feature type="compositionally biased region" description="Acidic residues" evidence="2">
    <location>
        <begin position="1043"/>
        <end position="1054"/>
    </location>
</feature>
<feature type="region of interest" description="Disordered" evidence="2">
    <location>
        <begin position="538"/>
        <end position="557"/>
    </location>
</feature>
<feature type="compositionally biased region" description="Polar residues" evidence="2">
    <location>
        <begin position="1125"/>
        <end position="1141"/>
    </location>
</feature>
<feature type="coiled-coil region" evidence="1">
    <location>
        <begin position="597"/>
        <end position="696"/>
    </location>
</feature>
<dbReference type="RefSeq" id="XP_038791846.1">
    <property type="nucleotide sequence ID" value="XM_038925990.1"/>
</dbReference>
<proteinExistence type="predicted"/>
<dbReference type="Proteomes" id="UP000596902">
    <property type="component" value="Unassembled WGS sequence"/>
</dbReference>
<keyword evidence="1" id="KW-0175">Coiled coil</keyword>
<feature type="region of interest" description="Disordered" evidence="2">
    <location>
        <begin position="211"/>
        <end position="280"/>
    </location>
</feature>
<gene>
    <name evidence="3" type="ORF">GT037_000943</name>
</gene>
<feature type="compositionally biased region" description="Polar residues" evidence="2">
    <location>
        <begin position="215"/>
        <end position="229"/>
    </location>
</feature>